<keyword evidence="4" id="KW-1003">Cell membrane</keyword>
<name>A0A1H0SGC8_9BURK</name>
<evidence type="ECO:0000256" key="7">
    <source>
        <dbReference type="ARBA" id="ARBA00022927"/>
    </source>
</evidence>
<dbReference type="Gene3D" id="3.30.420.380">
    <property type="match status" value="1"/>
</dbReference>
<protein>
    <submittedName>
        <fullName evidence="12">General secretion pathway protein L</fullName>
    </submittedName>
</protein>
<dbReference type="SUPFAM" id="SSF53067">
    <property type="entry name" value="Actin-like ATPase domain"/>
    <property type="match status" value="1"/>
</dbReference>
<evidence type="ECO:0000256" key="3">
    <source>
        <dbReference type="ARBA" id="ARBA00022448"/>
    </source>
</evidence>
<keyword evidence="9" id="KW-0472">Membrane</keyword>
<dbReference type="OrthoDB" id="8557903at2"/>
<dbReference type="GO" id="GO:0015627">
    <property type="term" value="C:type II protein secretion system complex"/>
    <property type="evidence" value="ECO:0007669"/>
    <property type="project" value="InterPro"/>
</dbReference>
<dbReference type="Proteomes" id="UP000199317">
    <property type="component" value="Unassembled WGS sequence"/>
</dbReference>
<comment type="similarity">
    <text evidence="2">Belongs to the GSP L family.</text>
</comment>
<keyword evidence="6" id="KW-0812">Transmembrane</keyword>
<keyword evidence="8" id="KW-1133">Transmembrane helix</keyword>
<feature type="domain" description="GspL cytoplasmic actin-ATPase-like" evidence="10">
    <location>
        <begin position="48"/>
        <end position="139"/>
    </location>
</feature>
<evidence type="ECO:0000256" key="2">
    <source>
        <dbReference type="ARBA" id="ARBA00005318"/>
    </source>
</evidence>
<evidence type="ECO:0000256" key="8">
    <source>
        <dbReference type="ARBA" id="ARBA00022989"/>
    </source>
</evidence>
<evidence type="ECO:0000313" key="12">
    <source>
        <dbReference type="EMBL" id="SDP40750.1"/>
    </source>
</evidence>
<dbReference type="RefSeq" id="WP_092834676.1">
    <property type="nucleotide sequence ID" value="NZ_FNJL01000012.1"/>
</dbReference>
<organism evidence="12 13">
    <name type="scientific">Paracidovorax cattleyae</name>
    <dbReference type="NCBI Taxonomy" id="80868"/>
    <lineage>
        <taxon>Bacteria</taxon>
        <taxon>Pseudomonadati</taxon>
        <taxon>Pseudomonadota</taxon>
        <taxon>Betaproteobacteria</taxon>
        <taxon>Burkholderiales</taxon>
        <taxon>Comamonadaceae</taxon>
        <taxon>Paracidovorax</taxon>
    </lineage>
</organism>
<dbReference type="GO" id="GO:0005886">
    <property type="term" value="C:plasma membrane"/>
    <property type="evidence" value="ECO:0007669"/>
    <property type="project" value="UniProtKB-SubCell"/>
</dbReference>
<keyword evidence="7" id="KW-0653">Protein transport</keyword>
<feature type="domain" description="GspL periplasmic" evidence="11">
    <location>
        <begin position="271"/>
        <end position="402"/>
    </location>
</feature>
<dbReference type="InterPro" id="IPR043129">
    <property type="entry name" value="ATPase_NBD"/>
</dbReference>
<evidence type="ECO:0000256" key="9">
    <source>
        <dbReference type="ARBA" id="ARBA00023136"/>
    </source>
</evidence>
<dbReference type="InterPro" id="IPR007812">
    <property type="entry name" value="T2SS_protein-GspL"/>
</dbReference>
<dbReference type="GO" id="GO:0015628">
    <property type="term" value="P:protein secretion by the type II secretion system"/>
    <property type="evidence" value="ECO:0007669"/>
    <property type="project" value="InterPro"/>
</dbReference>
<dbReference type="Pfam" id="PF05134">
    <property type="entry name" value="T2SSL"/>
    <property type="match status" value="1"/>
</dbReference>
<dbReference type="EMBL" id="FNJL01000012">
    <property type="protein sequence ID" value="SDP40750.1"/>
    <property type="molecule type" value="Genomic_DNA"/>
</dbReference>
<comment type="subcellular location">
    <subcellularLocation>
        <location evidence="1">Cell inner membrane</location>
        <topology evidence="1">Single-pass membrane protein</topology>
    </subcellularLocation>
</comment>
<keyword evidence="13" id="KW-1185">Reference proteome</keyword>
<evidence type="ECO:0000256" key="6">
    <source>
        <dbReference type="ARBA" id="ARBA00022692"/>
    </source>
</evidence>
<evidence type="ECO:0000313" key="13">
    <source>
        <dbReference type="Proteomes" id="UP000199317"/>
    </source>
</evidence>
<dbReference type="Pfam" id="PF12693">
    <property type="entry name" value="GspL_C"/>
    <property type="match status" value="1"/>
</dbReference>
<evidence type="ECO:0000259" key="11">
    <source>
        <dbReference type="Pfam" id="PF12693"/>
    </source>
</evidence>
<sequence>MSTLVLFLPPGSAPGPATEYGYTLTTDGHAATRHDSARASLLPDPGRAGEVVAVVPIQALSWQRVTLPQGAQAPRLRAVLEGLLEERLLDDPAQLHFALEPGARPGVPAWVAVCDRNWLRASLQALEAAGRPVQRVVPEFAPGTGEPPAYHVIGTPEEALLVATGQGPEAVPAVLPLSPATLQLAGVSRPADAAGADGSETPPPLQAEPAVARLAEQMTGHPAVLHTASQRALAAARGTWDLAQFEFASNRRTRTLRKTATAFGAFARAPQWRAARWALGVCMAAQVVGLNAWAWQERQALAGKQAGVRSALTQTFPQVQVVVDAPVQMEREVARLRQQAGGVSARDLEPMLASAGGALPAGRLPTAIDYASGELRLRGIELQPEEMATLNERLAAAGYQASLQDGAVLLREGTHP</sequence>
<keyword evidence="5" id="KW-0997">Cell inner membrane</keyword>
<evidence type="ECO:0000256" key="1">
    <source>
        <dbReference type="ARBA" id="ARBA00004377"/>
    </source>
</evidence>
<dbReference type="InterPro" id="IPR025691">
    <property type="entry name" value="GspL_pp_dom"/>
</dbReference>
<evidence type="ECO:0000256" key="5">
    <source>
        <dbReference type="ARBA" id="ARBA00022519"/>
    </source>
</evidence>
<proteinExistence type="inferred from homology"/>
<dbReference type="NCBIfam" id="TIGR01709">
    <property type="entry name" value="typeII_sec_gspL"/>
    <property type="match status" value="1"/>
</dbReference>
<dbReference type="GO" id="GO:0009276">
    <property type="term" value="C:Gram-negative-bacterium-type cell wall"/>
    <property type="evidence" value="ECO:0007669"/>
    <property type="project" value="InterPro"/>
</dbReference>
<dbReference type="AlphaFoldDB" id="A0A1H0SGC8"/>
<gene>
    <name evidence="12" type="ORF">SAMN04489708_11274</name>
</gene>
<reference evidence="13" key="1">
    <citation type="submission" date="2016-10" db="EMBL/GenBank/DDBJ databases">
        <authorList>
            <person name="Varghese N."/>
            <person name="Submissions S."/>
        </authorList>
    </citation>
    <scope>NUCLEOTIDE SEQUENCE [LARGE SCALE GENOMIC DNA]</scope>
    <source>
        <strain evidence="13">DSM 17101</strain>
    </source>
</reference>
<evidence type="ECO:0000256" key="4">
    <source>
        <dbReference type="ARBA" id="ARBA00022475"/>
    </source>
</evidence>
<dbReference type="InterPro" id="IPR024230">
    <property type="entry name" value="GspL_cyto_dom"/>
</dbReference>
<accession>A0A1H0SGC8</accession>
<evidence type="ECO:0000259" key="10">
    <source>
        <dbReference type="Pfam" id="PF05134"/>
    </source>
</evidence>
<keyword evidence="3" id="KW-0813">Transport</keyword>